<dbReference type="Gene3D" id="3.40.630.30">
    <property type="match status" value="1"/>
</dbReference>
<feature type="domain" description="N-acetyltransferase" evidence="3">
    <location>
        <begin position="7"/>
        <end position="164"/>
    </location>
</feature>
<dbReference type="InterPro" id="IPR000182">
    <property type="entry name" value="GNAT_dom"/>
</dbReference>
<dbReference type="CDD" id="cd04301">
    <property type="entry name" value="NAT_SF"/>
    <property type="match status" value="1"/>
</dbReference>
<dbReference type="AlphaFoldDB" id="A0AAE3VRA2"/>
<dbReference type="PANTHER" id="PTHR43877">
    <property type="entry name" value="AMINOALKYLPHOSPHONATE N-ACETYLTRANSFERASE-RELATED-RELATED"/>
    <property type="match status" value="1"/>
</dbReference>
<organism evidence="4 5">
    <name type="scientific">Amorphus orientalis</name>
    <dbReference type="NCBI Taxonomy" id="649198"/>
    <lineage>
        <taxon>Bacteria</taxon>
        <taxon>Pseudomonadati</taxon>
        <taxon>Pseudomonadota</taxon>
        <taxon>Alphaproteobacteria</taxon>
        <taxon>Hyphomicrobiales</taxon>
        <taxon>Amorphaceae</taxon>
        <taxon>Amorphus</taxon>
    </lineage>
</organism>
<accession>A0AAE3VRA2</accession>
<name>A0AAE3VRA2_9HYPH</name>
<reference evidence="4" key="1">
    <citation type="submission" date="2023-07" db="EMBL/GenBank/DDBJ databases">
        <title>Genomic Encyclopedia of Type Strains, Phase IV (KMG-IV): sequencing the most valuable type-strain genomes for metagenomic binning, comparative biology and taxonomic classification.</title>
        <authorList>
            <person name="Goeker M."/>
        </authorList>
    </citation>
    <scope>NUCLEOTIDE SEQUENCE</scope>
    <source>
        <strain evidence="4">DSM 21202</strain>
    </source>
</reference>
<comment type="caution">
    <text evidence="4">The sequence shown here is derived from an EMBL/GenBank/DDBJ whole genome shotgun (WGS) entry which is preliminary data.</text>
</comment>
<evidence type="ECO:0000256" key="1">
    <source>
        <dbReference type="ARBA" id="ARBA00022679"/>
    </source>
</evidence>
<evidence type="ECO:0000256" key="2">
    <source>
        <dbReference type="ARBA" id="ARBA00023315"/>
    </source>
</evidence>
<dbReference type="InterPro" id="IPR016181">
    <property type="entry name" value="Acyl_CoA_acyltransferase"/>
</dbReference>
<keyword evidence="2 4" id="KW-0012">Acyltransferase</keyword>
<evidence type="ECO:0000313" key="4">
    <source>
        <dbReference type="EMBL" id="MDQ0316717.1"/>
    </source>
</evidence>
<keyword evidence="1 4" id="KW-0808">Transferase</keyword>
<dbReference type="EMBL" id="JAUSUL010000003">
    <property type="protein sequence ID" value="MDQ0316717.1"/>
    <property type="molecule type" value="Genomic_DNA"/>
</dbReference>
<dbReference type="EC" id="2.3.1.57" evidence="4"/>
<dbReference type="GO" id="GO:0004145">
    <property type="term" value="F:diamine N-acetyltransferase activity"/>
    <property type="evidence" value="ECO:0007669"/>
    <property type="project" value="UniProtKB-EC"/>
</dbReference>
<protein>
    <submittedName>
        <fullName evidence="4">Diamine N-acetyltransferase</fullName>
        <ecNumber evidence="4">2.3.1.57</ecNumber>
    </submittedName>
</protein>
<sequence length="164" mass="17033">MTLPAGFVIRPCGPEDAESAARLLDALNAQQGDPTGNLTSAKVLADGVGPSAVLQIRLAWIGALPVGVAAWHGAYEPAYAARGSYLVALWVDPPHRRCGIGRALVDAVAAETRTDGGVFVWWVSKPWNTAAHATYSRLGAGQMDTCAHALAGDVFADAARRGTG</sequence>
<proteinExistence type="predicted"/>
<dbReference type="Proteomes" id="UP001229244">
    <property type="component" value="Unassembled WGS sequence"/>
</dbReference>
<keyword evidence="5" id="KW-1185">Reference proteome</keyword>
<evidence type="ECO:0000259" key="3">
    <source>
        <dbReference type="PROSITE" id="PS51186"/>
    </source>
</evidence>
<dbReference type="InterPro" id="IPR050832">
    <property type="entry name" value="Bact_Acetyltransf"/>
</dbReference>
<dbReference type="SUPFAM" id="SSF55729">
    <property type="entry name" value="Acyl-CoA N-acyltransferases (Nat)"/>
    <property type="match status" value="1"/>
</dbReference>
<evidence type="ECO:0000313" key="5">
    <source>
        <dbReference type="Proteomes" id="UP001229244"/>
    </source>
</evidence>
<gene>
    <name evidence="4" type="ORF">J2S73_003193</name>
</gene>
<dbReference type="PROSITE" id="PS51186">
    <property type="entry name" value="GNAT"/>
    <property type="match status" value="1"/>
</dbReference>
<dbReference type="RefSeq" id="WP_306886599.1">
    <property type="nucleotide sequence ID" value="NZ_JAUSUL010000003.1"/>
</dbReference>
<dbReference type="Pfam" id="PF00583">
    <property type="entry name" value="Acetyltransf_1"/>
    <property type="match status" value="1"/>
</dbReference>